<dbReference type="Pfam" id="PF08757">
    <property type="entry name" value="CotH"/>
    <property type="match status" value="1"/>
</dbReference>
<dbReference type="InterPro" id="IPR036415">
    <property type="entry name" value="Lamin_tail_dom_sf"/>
</dbReference>
<feature type="domain" description="LTD" evidence="1">
    <location>
        <begin position="539"/>
        <end position="645"/>
    </location>
</feature>
<dbReference type="InterPro" id="IPR001322">
    <property type="entry name" value="Lamin_tail_dom"/>
</dbReference>
<proteinExistence type="predicted"/>
<dbReference type="PANTHER" id="PTHR40050:SF1">
    <property type="entry name" value="INNER SPORE COAT PROTEIN H"/>
    <property type="match status" value="1"/>
</dbReference>
<name>A0A381RBS8_9ZZZZ</name>
<dbReference type="Pfam" id="PF00932">
    <property type="entry name" value="LTD"/>
    <property type="match status" value="1"/>
</dbReference>
<reference evidence="2" key="1">
    <citation type="submission" date="2018-05" db="EMBL/GenBank/DDBJ databases">
        <authorList>
            <person name="Lanie J.A."/>
            <person name="Ng W.-L."/>
            <person name="Kazmierczak K.M."/>
            <person name="Andrzejewski T.M."/>
            <person name="Davidsen T.M."/>
            <person name="Wayne K.J."/>
            <person name="Tettelin H."/>
            <person name="Glass J.I."/>
            <person name="Rusch D."/>
            <person name="Podicherti R."/>
            <person name="Tsui H.-C.T."/>
            <person name="Winkler M.E."/>
        </authorList>
    </citation>
    <scope>NUCLEOTIDE SEQUENCE</scope>
</reference>
<organism evidence="2">
    <name type="scientific">marine metagenome</name>
    <dbReference type="NCBI Taxonomy" id="408172"/>
    <lineage>
        <taxon>unclassified sequences</taxon>
        <taxon>metagenomes</taxon>
        <taxon>ecological metagenomes</taxon>
    </lineage>
</organism>
<sequence length="645" mass="74498">MNSLRNLLLVMLFTSLFGQELYDPYTVHNMNIEFYNSNYDSILQARWYADDKSYLLADITVNGVAYDSVGVRYKGNSSFVEPNENGNPKLPFNIDVEFVHDDQNVMGYEKLKLSNSIFDPTFVRETIGYLSSGFYLPTPEAGYMNVSIYGEDLGLYVNAESINKQFLRKHFGNDEGTFFKCEPQFQYGEDYLAWPDLVWHGADSNAFEYQKGYELKSEHGWSDLIELISTLNYDIENIEHILNVDRVLWYFASSVVIPDLDSYIFPFLPHNYYLYQNASGQFEVIPWDKDQSFGGSVINLFLLFGGNAYWVYNHPPFYYENNLTRPLFSKLMQVPLYKMIYTAHMRTIIDEIYNTEYYYNWATEIQDSIETYALNDPNLFYPFTLGDYFRYNVTNYLSTNYIHICGIVSTVGPRREYLLDHPEIAKSAPIISSVSQNNPNPFPGDSVFINATVENATQVELMVTINEHSTLFQSIEMYDDGLHHDGEENDNVYGALVPYFSNGENIKYYVRARDNDAIILEPRKAERDFFEYSIGSLPSSGSVPTINEINYNSSDTFDPEDWVEIYNPTDSIFDMSNWFFRDEGQVGDDHLFSIPEGTVLQPNEYVVLCRDTMDFKNHFPMVDSYIGDLGFGLSGGGELIRLYNN</sequence>
<evidence type="ECO:0000259" key="1">
    <source>
        <dbReference type="PROSITE" id="PS51841"/>
    </source>
</evidence>
<accession>A0A381RBS8</accession>
<dbReference type="SUPFAM" id="SSF74853">
    <property type="entry name" value="Lamin A/C globular tail domain"/>
    <property type="match status" value="1"/>
</dbReference>
<dbReference type="PANTHER" id="PTHR40050">
    <property type="entry name" value="INNER SPORE COAT PROTEIN H"/>
    <property type="match status" value="1"/>
</dbReference>
<feature type="non-terminal residue" evidence="2">
    <location>
        <position position="645"/>
    </location>
</feature>
<dbReference type="Gene3D" id="2.60.40.1260">
    <property type="entry name" value="Lamin Tail domain"/>
    <property type="match status" value="1"/>
</dbReference>
<gene>
    <name evidence="2" type="ORF">METZ01_LOCUS41173</name>
</gene>
<dbReference type="EMBL" id="UINC01001764">
    <property type="protein sequence ID" value="SUZ88319.1"/>
    <property type="molecule type" value="Genomic_DNA"/>
</dbReference>
<feature type="non-terminal residue" evidence="2">
    <location>
        <position position="1"/>
    </location>
</feature>
<dbReference type="AlphaFoldDB" id="A0A381RBS8"/>
<dbReference type="InterPro" id="IPR014867">
    <property type="entry name" value="Spore_coat_CotH_CotH2/3/7"/>
</dbReference>
<dbReference type="PROSITE" id="PS51841">
    <property type="entry name" value="LTD"/>
    <property type="match status" value="1"/>
</dbReference>
<protein>
    <recommendedName>
        <fullName evidence="1">LTD domain-containing protein</fullName>
    </recommendedName>
</protein>
<evidence type="ECO:0000313" key="2">
    <source>
        <dbReference type="EMBL" id="SUZ88319.1"/>
    </source>
</evidence>